<feature type="chain" id="PRO_5012111854" description="NodB homology domain-containing protein" evidence="7">
    <location>
        <begin position="21"/>
        <end position="259"/>
    </location>
</feature>
<gene>
    <name evidence="9" type="ORF">XA68_17755</name>
</gene>
<organism evidence="9 10">
    <name type="scientific">Ophiocordyceps unilateralis</name>
    <name type="common">Zombie-ant fungus</name>
    <name type="synonym">Torrubia unilateralis</name>
    <dbReference type="NCBI Taxonomy" id="268505"/>
    <lineage>
        <taxon>Eukaryota</taxon>
        <taxon>Fungi</taxon>
        <taxon>Dikarya</taxon>
        <taxon>Ascomycota</taxon>
        <taxon>Pezizomycotina</taxon>
        <taxon>Sordariomycetes</taxon>
        <taxon>Hypocreomycetidae</taxon>
        <taxon>Hypocreales</taxon>
        <taxon>Ophiocordycipitaceae</taxon>
        <taxon>Ophiocordyceps</taxon>
    </lineage>
</organism>
<dbReference type="PANTHER" id="PTHR46471">
    <property type="entry name" value="CHITIN DEACETYLASE"/>
    <property type="match status" value="1"/>
</dbReference>
<dbReference type="Proteomes" id="UP000037136">
    <property type="component" value="Unassembled WGS sequence"/>
</dbReference>
<dbReference type="SUPFAM" id="SSF88713">
    <property type="entry name" value="Glycoside hydrolase/deacetylase"/>
    <property type="match status" value="1"/>
</dbReference>
<dbReference type="AlphaFoldDB" id="A0A2A9PQG6"/>
<comment type="cofactor">
    <cofactor evidence="1">
        <name>Co(2+)</name>
        <dbReference type="ChEBI" id="CHEBI:48828"/>
    </cofactor>
</comment>
<dbReference type="CDD" id="cd10951">
    <property type="entry name" value="CE4_ClCDA_like"/>
    <property type="match status" value="1"/>
</dbReference>
<keyword evidence="3 7" id="KW-0732">Signal</keyword>
<dbReference type="STRING" id="268505.A0A2A9PQG6"/>
<dbReference type="InterPro" id="IPR011330">
    <property type="entry name" value="Glyco_hydro/deAcase_b/a-brl"/>
</dbReference>
<evidence type="ECO:0000256" key="1">
    <source>
        <dbReference type="ARBA" id="ARBA00001941"/>
    </source>
</evidence>
<accession>A0A2A9PQG6</accession>
<reference evidence="9 10" key="1">
    <citation type="journal article" date="2015" name="BMC Genomics">
        <title>Gene expression during zombie ant biting behavior reflects the complexity underlying fungal parasitic behavioral manipulation.</title>
        <authorList>
            <person name="de Bekker C."/>
            <person name="Ohm R.A."/>
            <person name="Loreto R.G."/>
            <person name="Sebastian A."/>
            <person name="Albert I."/>
            <person name="Merrow M."/>
            <person name="Brachmann A."/>
            <person name="Hughes D.P."/>
        </authorList>
    </citation>
    <scope>NUCLEOTIDE SEQUENCE [LARGE SCALE GENOMIC DNA]</scope>
    <source>
        <strain evidence="9 10">SC16a</strain>
    </source>
</reference>
<dbReference type="InterPro" id="IPR002509">
    <property type="entry name" value="NODB_dom"/>
</dbReference>
<sequence>MKLSPLSLLSLAAVAVQAQALPNDSTTAGISRPKAGPIPYGTSITTCNQPGTLALTFDDGPGAYTPQLLDILDELQVKATFFIIGTGHEDAASAAVLRRMYNAGHQLASHTYSHQSLNGPSRWTDVTANEAYFRNIFGFFPTYIRPPYLECNQECLNFLGERGYHVISADVDTKDFEHDDPVGIEASRRLFSEGVSSNPAGNGHIVLAHDIHANTVTNLARFMVEESHRLGYRLVTVGECLGDSRDNWYRQAGEAPRSY</sequence>
<evidence type="ECO:0000256" key="5">
    <source>
        <dbReference type="ARBA" id="ARBA00023277"/>
    </source>
</evidence>
<dbReference type="GO" id="GO:0016810">
    <property type="term" value="F:hydrolase activity, acting on carbon-nitrogen (but not peptide) bonds"/>
    <property type="evidence" value="ECO:0007669"/>
    <property type="project" value="InterPro"/>
</dbReference>
<name>A0A2A9PQG6_OPHUN</name>
<dbReference type="GO" id="GO:0046872">
    <property type="term" value="F:metal ion binding"/>
    <property type="evidence" value="ECO:0007669"/>
    <property type="project" value="UniProtKB-KW"/>
</dbReference>
<dbReference type="PROSITE" id="PS51677">
    <property type="entry name" value="NODB"/>
    <property type="match status" value="1"/>
</dbReference>
<dbReference type="GO" id="GO:0005975">
    <property type="term" value="P:carbohydrate metabolic process"/>
    <property type="evidence" value="ECO:0007669"/>
    <property type="project" value="InterPro"/>
</dbReference>
<reference evidence="9 10" key="2">
    <citation type="journal article" date="2017" name="Sci. Rep.">
        <title>Ant-infecting Ophiocordyceps genomes reveal a high diversity of potential behavioral manipulation genes and a possible major role for enterotoxins.</title>
        <authorList>
            <person name="de Bekker C."/>
            <person name="Ohm R.A."/>
            <person name="Evans H.C."/>
            <person name="Brachmann A."/>
            <person name="Hughes D.P."/>
        </authorList>
    </citation>
    <scope>NUCLEOTIDE SEQUENCE [LARGE SCALE GENOMIC DNA]</scope>
    <source>
        <strain evidence="9 10">SC16a</strain>
    </source>
</reference>
<keyword evidence="4" id="KW-0378">Hydrolase</keyword>
<dbReference type="OrthoDB" id="407355at2759"/>
<feature type="domain" description="NodB homology" evidence="8">
    <location>
        <begin position="51"/>
        <end position="235"/>
    </location>
</feature>
<evidence type="ECO:0000256" key="6">
    <source>
        <dbReference type="ARBA" id="ARBA00023285"/>
    </source>
</evidence>
<evidence type="ECO:0000256" key="3">
    <source>
        <dbReference type="ARBA" id="ARBA00022729"/>
    </source>
</evidence>
<evidence type="ECO:0000256" key="4">
    <source>
        <dbReference type="ARBA" id="ARBA00022801"/>
    </source>
</evidence>
<dbReference type="PANTHER" id="PTHR46471:SF2">
    <property type="entry name" value="CHITIN DEACETYLASE-RELATED"/>
    <property type="match status" value="1"/>
</dbReference>
<comment type="caution">
    <text evidence="9">The sequence shown here is derived from an EMBL/GenBank/DDBJ whole genome shotgun (WGS) entry which is preliminary data.</text>
</comment>
<keyword evidence="6" id="KW-0170">Cobalt</keyword>
<keyword evidence="5" id="KW-0119">Carbohydrate metabolism</keyword>
<keyword evidence="10" id="KW-1185">Reference proteome</keyword>
<keyword evidence="2" id="KW-0479">Metal-binding</keyword>
<evidence type="ECO:0000256" key="2">
    <source>
        <dbReference type="ARBA" id="ARBA00022723"/>
    </source>
</evidence>
<dbReference type="EMBL" id="LAZP02000008">
    <property type="protein sequence ID" value="PFH63111.1"/>
    <property type="molecule type" value="Genomic_DNA"/>
</dbReference>
<feature type="signal peptide" evidence="7">
    <location>
        <begin position="1"/>
        <end position="20"/>
    </location>
</feature>
<evidence type="ECO:0000259" key="8">
    <source>
        <dbReference type="PROSITE" id="PS51677"/>
    </source>
</evidence>
<dbReference type="Gene3D" id="3.20.20.370">
    <property type="entry name" value="Glycoside hydrolase/deacetylase"/>
    <property type="match status" value="1"/>
</dbReference>
<evidence type="ECO:0000313" key="9">
    <source>
        <dbReference type="EMBL" id="PFH63111.1"/>
    </source>
</evidence>
<protein>
    <recommendedName>
        <fullName evidence="8">NodB homology domain-containing protein</fullName>
    </recommendedName>
</protein>
<proteinExistence type="predicted"/>
<evidence type="ECO:0000256" key="7">
    <source>
        <dbReference type="SAM" id="SignalP"/>
    </source>
</evidence>
<dbReference type="Pfam" id="PF01522">
    <property type="entry name" value="Polysacc_deac_1"/>
    <property type="match status" value="1"/>
</dbReference>
<evidence type="ECO:0000313" key="10">
    <source>
        <dbReference type="Proteomes" id="UP000037136"/>
    </source>
</evidence>